<keyword evidence="2" id="KW-0732">Signal</keyword>
<keyword evidence="4" id="KW-1185">Reference proteome</keyword>
<proteinExistence type="predicted"/>
<evidence type="ECO:0000313" key="3">
    <source>
        <dbReference type="EMBL" id="KAJ7979340.1"/>
    </source>
</evidence>
<protein>
    <submittedName>
        <fullName evidence="3">Uncharacterized protein</fullName>
    </submittedName>
</protein>
<gene>
    <name evidence="3" type="ORF">O6P43_002749</name>
</gene>
<keyword evidence="1" id="KW-0472">Membrane</keyword>
<feature type="signal peptide" evidence="2">
    <location>
        <begin position="1"/>
        <end position="16"/>
    </location>
</feature>
<accession>A0AAD7QDP6</accession>
<name>A0AAD7QDP6_QUISA</name>
<dbReference type="KEGG" id="qsa:O6P43_002749"/>
<keyword evidence="1" id="KW-1133">Transmembrane helix</keyword>
<evidence type="ECO:0000256" key="1">
    <source>
        <dbReference type="SAM" id="Phobius"/>
    </source>
</evidence>
<dbReference type="EMBL" id="JARAOO010000002">
    <property type="protein sequence ID" value="KAJ7979340.1"/>
    <property type="molecule type" value="Genomic_DNA"/>
</dbReference>
<dbReference type="AlphaFoldDB" id="A0AAD7QDP6"/>
<evidence type="ECO:0000256" key="2">
    <source>
        <dbReference type="SAM" id="SignalP"/>
    </source>
</evidence>
<dbReference type="Proteomes" id="UP001163823">
    <property type="component" value="Chromosome 2"/>
</dbReference>
<sequence length="66" mass="6968">MACNWCGVLLVAMVDAATGCCIVVLIVGITSIRASAGMRVVLGMLNRRDEYSGLSIDNDEDDEGGF</sequence>
<keyword evidence="1" id="KW-0812">Transmembrane</keyword>
<organism evidence="3 4">
    <name type="scientific">Quillaja saponaria</name>
    <name type="common">Soap bark tree</name>
    <dbReference type="NCBI Taxonomy" id="32244"/>
    <lineage>
        <taxon>Eukaryota</taxon>
        <taxon>Viridiplantae</taxon>
        <taxon>Streptophyta</taxon>
        <taxon>Embryophyta</taxon>
        <taxon>Tracheophyta</taxon>
        <taxon>Spermatophyta</taxon>
        <taxon>Magnoliopsida</taxon>
        <taxon>eudicotyledons</taxon>
        <taxon>Gunneridae</taxon>
        <taxon>Pentapetalae</taxon>
        <taxon>rosids</taxon>
        <taxon>fabids</taxon>
        <taxon>Fabales</taxon>
        <taxon>Quillajaceae</taxon>
        <taxon>Quillaja</taxon>
    </lineage>
</organism>
<feature type="transmembrane region" description="Helical" evidence="1">
    <location>
        <begin position="6"/>
        <end position="29"/>
    </location>
</feature>
<comment type="caution">
    <text evidence="3">The sequence shown here is derived from an EMBL/GenBank/DDBJ whole genome shotgun (WGS) entry which is preliminary data.</text>
</comment>
<feature type="chain" id="PRO_5041975312" evidence="2">
    <location>
        <begin position="17"/>
        <end position="66"/>
    </location>
</feature>
<evidence type="ECO:0000313" key="4">
    <source>
        <dbReference type="Proteomes" id="UP001163823"/>
    </source>
</evidence>
<reference evidence="3" key="1">
    <citation type="journal article" date="2023" name="Science">
        <title>Elucidation of the pathway for biosynthesis of saponin adjuvants from the soapbark tree.</title>
        <authorList>
            <person name="Reed J."/>
            <person name="Orme A."/>
            <person name="El-Demerdash A."/>
            <person name="Owen C."/>
            <person name="Martin L.B.B."/>
            <person name="Misra R.C."/>
            <person name="Kikuchi S."/>
            <person name="Rejzek M."/>
            <person name="Martin A.C."/>
            <person name="Harkess A."/>
            <person name="Leebens-Mack J."/>
            <person name="Louveau T."/>
            <person name="Stephenson M.J."/>
            <person name="Osbourn A."/>
        </authorList>
    </citation>
    <scope>NUCLEOTIDE SEQUENCE</scope>
    <source>
        <strain evidence="3">S10</strain>
    </source>
</reference>